<feature type="chain" id="PRO_5009913968" description="DUF4136 domain-containing protein" evidence="1">
    <location>
        <begin position="22"/>
        <end position="184"/>
    </location>
</feature>
<organism evidence="3 4">
    <name type="scientific">Chryseolinea serpens</name>
    <dbReference type="NCBI Taxonomy" id="947013"/>
    <lineage>
        <taxon>Bacteria</taxon>
        <taxon>Pseudomonadati</taxon>
        <taxon>Bacteroidota</taxon>
        <taxon>Cytophagia</taxon>
        <taxon>Cytophagales</taxon>
        <taxon>Fulvivirgaceae</taxon>
        <taxon>Chryseolinea</taxon>
    </lineage>
</organism>
<dbReference type="Proteomes" id="UP000184212">
    <property type="component" value="Unassembled WGS sequence"/>
</dbReference>
<dbReference type="RefSeq" id="WP_084138275.1">
    <property type="nucleotide sequence ID" value="NZ_FQWQ01000003.1"/>
</dbReference>
<keyword evidence="1" id="KW-0732">Signal</keyword>
<sequence>MNRIMCVALCAFFLGFSLSYAQSVETHTQKGVDLTEYKTFTVTKGEFMTPADEKNTSEDALFATIKKSIIKELEMRGYTYVDDSAQMVVSYVAGGYNFTDGGSNGPLGQRPADNPVDMDQSRTWSRETREGMMMIEIDDARSKKELWKANATLVLNGADLHRALDASVYKAFKKFPKRNKKKKS</sequence>
<gene>
    <name evidence="3" type="ORF">SAMN04488109_4116</name>
</gene>
<dbReference type="InterPro" id="IPR025411">
    <property type="entry name" value="DUF4136"/>
</dbReference>
<evidence type="ECO:0000256" key="1">
    <source>
        <dbReference type="SAM" id="SignalP"/>
    </source>
</evidence>
<dbReference type="Gene3D" id="3.30.160.670">
    <property type="match status" value="1"/>
</dbReference>
<feature type="domain" description="DUF4136" evidence="2">
    <location>
        <begin position="24"/>
        <end position="176"/>
    </location>
</feature>
<dbReference type="EMBL" id="FQWQ01000003">
    <property type="protein sequence ID" value="SHH50848.1"/>
    <property type="molecule type" value="Genomic_DNA"/>
</dbReference>
<proteinExistence type="predicted"/>
<name>A0A1M5TJI8_9BACT</name>
<evidence type="ECO:0000313" key="3">
    <source>
        <dbReference type="EMBL" id="SHH50848.1"/>
    </source>
</evidence>
<evidence type="ECO:0000313" key="4">
    <source>
        <dbReference type="Proteomes" id="UP000184212"/>
    </source>
</evidence>
<reference evidence="3 4" key="1">
    <citation type="submission" date="2016-11" db="EMBL/GenBank/DDBJ databases">
        <authorList>
            <person name="Jaros S."/>
            <person name="Januszkiewicz K."/>
            <person name="Wedrychowicz H."/>
        </authorList>
    </citation>
    <scope>NUCLEOTIDE SEQUENCE [LARGE SCALE GENOMIC DNA]</scope>
    <source>
        <strain evidence="3 4">DSM 24574</strain>
    </source>
</reference>
<evidence type="ECO:0000259" key="2">
    <source>
        <dbReference type="Pfam" id="PF13590"/>
    </source>
</evidence>
<dbReference type="AlphaFoldDB" id="A0A1M5TJI8"/>
<dbReference type="STRING" id="947013.SAMN04488109_4116"/>
<dbReference type="OrthoDB" id="979229at2"/>
<feature type="signal peptide" evidence="1">
    <location>
        <begin position="1"/>
        <end position="21"/>
    </location>
</feature>
<protein>
    <recommendedName>
        <fullName evidence="2">DUF4136 domain-containing protein</fullName>
    </recommendedName>
</protein>
<keyword evidence="4" id="KW-1185">Reference proteome</keyword>
<dbReference type="Pfam" id="PF13590">
    <property type="entry name" value="DUF4136"/>
    <property type="match status" value="1"/>
</dbReference>
<accession>A0A1M5TJI8</accession>